<evidence type="ECO:0000313" key="1">
    <source>
        <dbReference type="EMBL" id="KYM82117.1"/>
    </source>
</evidence>
<reference evidence="1 2" key="1">
    <citation type="submission" date="2015-09" db="EMBL/GenBank/DDBJ databases">
        <title>Atta colombica WGS genome.</title>
        <authorList>
            <person name="Nygaard S."/>
            <person name="Hu H."/>
            <person name="Boomsma J."/>
            <person name="Zhang G."/>
        </authorList>
    </citation>
    <scope>NUCLEOTIDE SEQUENCE [LARGE SCALE GENOMIC DNA]</scope>
    <source>
        <strain evidence="1">Treedump-2</strain>
        <tissue evidence="1">Whole body</tissue>
    </source>
</reference>
<proteinExistence type="predicted"/>
<dbReference type="EMBL" id="KQ976519">
    <property type="protein sequence ID" value="KYM82117.1"/>
    <property type="molecule type" value="Genomic_DNA"/>
</dbReference>
<name>A0A195BD30_9HYME</name>
<evidence type="ECO:0000313" key="2">
    <source>
        <dbReference type="Proteomes" id="UP000078540"/>
    </source>
</evidence>
<keyword evidence="2" id="KW-1185">Reference proteome</keyword>
<protein>
    <submittedName>
        <fullName evidence="1">Uncharacterized protein</fullName>
    </submittedName>
</protein>
<organism evidence="1 2">
    <name type="scientific">Atta colombica</name>
    <dbReference type="NCBI Taxonomy" id="520822"/>
    <lineage>
        <taxon>Eukaryota</taxon>
        <taxon>Metazoa</taxon>
        <taxon>Ecdysozoa</taxon>
        <taxon>Arthropoda</taxon>
        <taxon>Hexapoda</taxon>
        <taxon>Insecta</taxon>
        <taxon>Pterygota</taxon>
        <taxon>Neoptera</taxon>
        <taxon>Endopterygota</taxon>
        <taxon>Hymenoptera</taxon>
        <taxon>Apocrita</taxon>
        <taxon>Aculeata</taxon>
        <taxon>Formicoidea</taxon>
        <taxon>Formicidae</taxon>
        <taxon>Myrmicinae</taxon>
        <taxon>Atta</taxon>
    </lineage>
</organism>
<dbReference type="Proteomes" id="UP000078540">
    <property type="component" value="Unassembled WGS sequence"/>
</dbReference>
<gene>
    <name evidence="1" type="ORF">ALC53_07365</name>
</gene>
<sequence length="34" mass="3635">MPAAVRHCGKRNDSVGAALIRHSCSTLRRSLTVA</sequence>
<accession>A0A195BD30</accession>
<dbReference type="AlphaFoldDB" id="A0A195BD30"/>